<name>A0A6V8H1R5_TALPI</name>
<evidence type="ECO:0000256" key="7">
    <source>
        <dbReference type="ARBA" id="ARBA00023295"/>
    </source>
</evidence>
<dbReference type="CDD" id="cd14792">
    <property type="entry name" value="GH27"/>
    <property type="match status" value="1"/>
</dbReference>
<accession>A0A6V8H1R5</accession>
<dbReference type="AlphaFoldDB" id="A0A6V8H1R5"/>
<dbReference type="Pfam" id="PF16499">
    <property type="entry name" value="Melibiase_2"/>
    <property type="match status" value="1"/>
</dbReference>
<comment type="catalytic activity">
    <reaction evidence="1">
        <text>Hydrolysis of terminal, non-reducing alpha-D-galactose residues in alpha-D-galactosides, including galactose oligosaccharides, galactomannans and galactolipids.</text>
        <dbReference type="EC" id="3.2.1.22"/>
    </reaction>
</comment>
<feature type="domain" description="Alpha galactosidase C-terminal" evidence="9">
    <location>
        <begin position="519"/>
        <end position="602"/>
    </location>
</feature>
<evidence type="ECO:0000256" key="4">
    <source>
        <dbReference type="ARBA" id="ARBA00022729"/>
    </source>
</evidence>
<keyword evidence="4 8" id="KW-0732">Signal</keyword>
<reference evidence="11" key="1">
    <citation type="journal article" date="2015" name="Genome Announc.">
        <title>Draft genome sequence of Talaromyces cellulolyticus strain Y-94, a source of lignocellulosic biomass-degrading enzymes.</title>
        <authorList>
            <person name="Fujii T."/>
            <person name="Koike H."/>
            <person name="Sawayama S."/>
            <person name="Yano S."/>
            <person name="Inoue H."/>
        </authorList>
    </citation>
    <scope>NUCLEOTIDE SEQUENCE [LARGE SCALE GENOMIC DNA]</scope>
    <source>
        <strain evidence="11">Y-94</strain>
    </source>
</reference>
<dbReference type="Proteomes" id="UP000053095">
    <property type="component" value="Unassembled WGS sequence"/>
</dbReference>
<keyword evidence="6" id="KW-1015">Disulfide bond</keyword>
<gene>
    <name evidence="10" type="ORF">TCE0_017r03431</name>
</gene>
<dbReference type="SUPFAM" id="SSF51445">
    <property type="entry name" value="(Trans)glycosidases"/>
    <property type="match status" value="1"/>
</dbReference>
<evidence type="ECO:0000256" key="5">
    <source>
        <dbReference type="ARBA" id="ARBA00022801"/>
    </source>
</evidence>
<protein>
    <recommendedName>
        <fullName evidence="3">alpha-galactosidase</fullName>
        <ecNumber evidence="3">3.2.1.22</ecNumber>
    </recommendedName>
</protein>
<dbReference type="SUPFAM" id="SSF51011">
    <property type="entry name" value="Glycosyl hydrolase domain"/>
    <property type="match status" value="1"/>
</dbReference>
<dbReference type="InterPro" id="IPR017853">
    <property type="entry name" value="GH"/>
</dbReference>
<evidence type="ECO:0000256" key="1">
    <source>
        <dbReference type="ARBA" id="ARBA00001255"/>
    </source>
</evidence>
<feature type="signal peptide" evidence="8">
    <location>
        <begin position="1"/>
        <end position="19"/>
    </location>
</feature>
<dbReference type="EMBL" id="DF933813">
    <property type="protein sequence ID" value="GAM35247.1"/>
    <property type="molecule type" value="Genomic_DNA"/>
</dbReference>
<dbReference type="EC" id="3.2.1.22" evidence="3"/>
<evidence type="ECO:0000313" key="11">
    <source>
        <dbReference type="Proteomes" id="UP000053095"/>
    </source>
</evidence>
<dbReference type="PANTHER" id="PTHR11452">
    <property type="entry name" value="ALPHA-GALACTOSIDASE/ALPHA-N-ACETYLGALACTOSAMINIDASE"/>
    <property type="match status" value="1"/>
</dbReference>
<evidence type="ECO:0000259" key="9">
    <source>
        <dbReference type="Pfam" id="PF17801"/>
    </source>
</evidence>
<evidence type="ECO:0000256" key="2">
    <source>
        <dbReference type="ARBA" id="ARBA00009743"/>
    </source>
</evidence>
<evidence type="ECO:0000256" key="3">
    <source>
        <dbReference type="ARBA" id="ARBA00012755"/>
    </source>
</evidence>
<proteinExistence type="inferred from homology"/>
<evidence type="ECO:0000313" key="10">
    <source>
        <dbReference type="EMBL" id="GAM35247.1"/>
    </source>
</evidence>
<dbReference type="InterPro" id="IPR041233">
    <property type="entry name" value="Melibiase_C"/>
</dbReference>
<sequence length="605" mass="65737">MAVTIPIILAAFAVSRVAGQWQCGGTTYTPGSTNFTTECYQAAQNCISQFGANASQVYCQDAAGNLYMQQQASGGSNSDYLAAFQDILDFCLLDGNTTGTWSDGYDGEWFWMAAEPGCYSSTGTIGTTGPGFCVQDRTDTVIKGCYPQPIAGSGPLQVLKTAKTANGFTSSGRGWNSWGIEALSSATTVIPSWTGMNQQSIIAQCTVLSQQEFKNAGYDVCSLDAGWAGGDVDEYGRIIYNSTTFDLTQLGQYLHGLGLKMGVYVIPGVPCSAANLTIKGTNILIGDILNGNNNGLGYCDWDWSKDGVQQWHNSLIELWTSWGVDMIKLDFVTPGSPWNGANLVCNNSAAAEFFHKAIENSGHQVRLDLSWKLCRNETYLPIWSSFAESMRTDQDIDNYGTNTFVAWQVVQRAIENYRQYILLQKQRNVPITIYPDMDNLFVANPENLTGVSDTQRTTIMNHWLGAGANLVLGSDLRNIDALGTKLLTSSQTIQAANFFAQYPMQPRNPGSGNNLPKQLQAWIAGPSDENEAYVLLVNYGPDQGNGGFGTSLNGIQNVSISLNDLGITGKSWKFSDVWRGNTTKVSSSYTAYLAESESQLLHLQG</sequence>
<comment type="similarity">
    <text evidence="2">Belongs to the glycosyl hydrolase 27 family.</text>
</comment>
<dbReference type="Pfam" id="PF17801">
    <property type="entry name" value="Melibiase_C"/>
    <property type="match status" value="1"/>
</dbReference>
<dbReference type="Gene3D" id="3.20.20.70">
    <property type="entry name" value="Aldolase class I"/>
    <property type="match status" value="1"/>
</dbReference>
<dbReference type="InterPro" id="IPR013785">
    <property type="entry name" value="Aldolase_TIM"/>
</dbReference>
<dbReference type="InterPro" id="IPR013780">
    <property type="entry name" value="Glyco_hydro_b"/>
</dbReference>
<organism evidence="10 11">
    <name type="scientific">Talaromyces pinophilus</name>
    <name type="common">Penicillium pinophilum</name>
    <dbReference type="NCBI Taxonomy" id="128442"/>
    <lineage>
        <taxon>Eukaryota</taxon>
        <taxon>Fungi</taxon>
        <taxon>Dikarya</taxon>
        <taxon>Ascomycota</taxon>
        <taxon>Pezizomycotina</taxon>
        <taxon>Eurotiomycetes</taxon>
        <taxon>Eurotiomycetidae</taxon>
        <taxon>Eurotiales</taxon>
        <taxon>Trichocomaceae</taxon>
        <taxon>Talaromyces</taxon>
        <taxon>Talaromyces sect. Talaromyces</taxon>
    </lineage>
</organism>
<dbReference type="Gene3D" id="2.60.40.1180">
    <property type="entry name" value="Golgi alpha-mannosidase II"/>
    <property type="match status" value="1"/>
</dbReference>
<feature type="chain" id="PRO_5028451647" description="alpha-galactosidase" evidence="8">
    <location>
        <begin position="20"/>
        <end position="605"/>
    </location>
</feature>
<comment type="caution">
    <text evidence="10">The sequence shown here is derived from an EMBL/GenBank/DDBJ whole genome shotgun (WGS) entry which is preliminary data.</text>
</comment>
<dbReference type="GO" id="GO:0005975">
    <property type="term" value="P:carbohydrate metabolic process"/>
    <property type="evidence" value="ECO:0007669"/>
    <property type="project" value="InterPro"/>
</dbReference>
<evidence type="ECO:0000256" key="8">
    <source>
        <dbReference type="SAM" id="SignalP"/>
    </source>
</evidence>
<evidence type="ECO:0000256" key="6">
    <source>
        <dbReference type="ARBA" id="ARBA00023157"/>
    </source>
</evidence>
<keyword evidence="11" id="KW-1185">Reference proteome</keyword>
<dbReference type="InterPro" id="IPR002241">
    <property type="entry name" value="Glyco_hydro_27"/>
</dbReference>
<keyword evidence="5" id="KW-0378">Hydrolase</keyword>
<keyword evidence="7" id="KW-0326">Glycosidase</keyword>
<dbReference type="GO" id="GO:0004557">
    <property type="term" value="F:alpha-galactosidase activity"/>
    <property type="evidence" value="ECO:0007669"/>
    <property type="project" value="UniProtKB-EC"/>
</dbReference>
<dbReference type="PANTHER" id="PTHR11452:SF33">
    <property type="entry name" value="ALPHA-GALACTOSIDASE 2"/>
    <property type="match status" value="1"/>
</dbReference>